<evidence type="ECO:0000313" key="3">
    <source>
        <dbReference type="Proteomes" id="UP000324646"/>
    </source>
</evidence>
<protein>
    <submittedName>
        <fullName evidence="2">Uncharacterized protein</fullName>
    </submittedName>
</protein>
<dbReference type="Proteomes" id="UP000324646">
    <property type="component" value="Chromosome"/>
</dbReference>
<evidence type="ECO:0000256" key="1">
    <source>
        <dbReference type="SAM" id="Coils"/>
    </source>
</evidence>
<dbReference type="RefSeq" id="WP_148809750.1">
    <property type="nucleotide sequence ID" value="NZ_CP042243.1"/>
</dbReference>
<keyword evidence="1" id="KW-0175">Coiled coil</keyword>
<keyword evidence="3" id="KW-1185">Reference proteome</keyword>
<proteinExistence type="predicted"/>
<evidence type="ECO:0000313" key="2">
    <source>
        <dbReference type="EMBL" id="QEK12598.1"/>
    </source>
</evidence>
<accession>A0A5C0SH96</accession>
<sequence>MFNPLIAQEIVKRVNKYEKFKKENKKLEEELKEYKDCGMMQNQENHNLSYKLEQSQALNRELVKVIKEYKNFIDKLDLDDYMLEQEYIDTYLTDITDKVLAKTEKVIE</sequence>
<name>A0A5C0SH96_CRATE</name>
<gene>
    <name evidence="2" type="ORF">FQB35_09810</name>
</gene>
<dbReference type="AlphaFoldDB" id="A0A5C0SH96"/>
<feature type="coiled-coil region" evidence="1">
    <location>
        <begin position="10"/>
        <end position="37"/>
    </location>
</feature>
<dbReference type="EMBL" id="CP042243">
    <property type="protein sequence ID" value="QEK12598.1"/>
    <property type="molecule type" value="Genomic_DNA"/>
</dbReference>
<dbReference type="KEGG" id="crs:FQB35_09810"/>
<organism evidence="2 3">
    <name type="scientific">Crassaminicella thermophila</name>
    <dbReference type="NCBI Taxonomy" id="2599308"/>
    <lineage>
        <taxon>Bacteria</taxon>
        <taxon>Bacillati</taxon>
        <taxon>Bacillota</taxon>
        <taxon>Clostridia</taxon>
        <taxon>Eubacteriales</taxon>
        <taxon>Clostridiaceae</taxon>
        <taxon>Crassaminicella</taxon>
    </lineage>
</organism>
<reference evidence="2 3" key="1">
    <citation type="submission" date="2019-07" db="EMBL/GenBank/DDBJ databases">
        <title>Complete genome of Crassaminicella thermophila SY095.</title>
        <authorList>
            <person name="Li X."/>
        </authorList>
    </citation>
    <scope>NUCLEOTIDE SEQUENCE [LARGE SCALE GENOMIC DNA]</scope>
    <source>
        <strain evidence="2 3">SY095</strain>
    </source>
</reference>